<dbReference type="InterPro" id="IPR043502">
    <property type="entry name" value="DNA/RNA_pol_sf"/>
</dbReference>
<protein>
    <recommendedName>
        <fullName evidence="3">Retrotransposon gag domain-containing protein</fullName>
    </recommendedName>
</protein>
<dbReference type="OrthoDB" id="2801433at2759"/>
<dbReference type="AlphaFoldDB" id="A0A1M2VGU0"/>
<proteinExistence type="predicted"/>
<dbReference type="Proteomes" id="UP000184267">
    <property type="component" value="Unassembled WGS sequence"/>
</dbReference>
<evidence type="ECO:0000313" key="2">
    <source>
        <dbReference type="Proteomes" id="UP000184267"/>
    </source>
</evidence>
<organism evidence="1 2">
    <name type="scientific">Trametes pubescens</name>
    <name type="common">White-rot fungus</name>
    <dbReference type="NCBI Taxonomy" id="154538"/>
    <lineage>
        <taxon>Eukaryota</taxon>
        <taxon>Fungi</taxon>
        <taxon>Dikarya</taxon>
        <taxon>Basidiomycota</taxon>
        <taxon>Agaricomycotina</taxon>
        <taxon>Agaricomycetes</taxon>
        <taxon>Polyporales</taxon>
        <taxon>Polyporaceae</taxon>
        <taxon>Trametes</taxon>
    </lineage>
</organism>
<dbReference type="EMBL" id="MNAD01001259">
    <property type="protein sequence ID" value="OJT06787.1"/>
    <property type="molecule type" value="Genomic_DNA"/>
</dbReference>
<dbReference type="SUPFAM" id="SSF56672">
    <property type="entry name" value="DNA/RNA polymerases"/>
    <property type="match status" value="1"/>
</dbReference>
<dbReference type="OMA" id="LAKEWCK"/>
<name>A0A1M2VGU0_TRAPU</name>
<evidence type="ECO:0000313" key="1">
    <source>
        <dbReference type="EMBL" id="OJT06787.1"/>
    </source>
</evidence>
<dbReference type="STRING" id="154538.A0A1M2VGU0"/>
<reference evidence="1 2" key="1">
    <citation type="submission" date="2016-10" db="EMBL/GenBank/DDBJ databases">
        <title>Genome sequence of the basidiomycete white-rot fungus Trametes pubescens.</title>
        <authorList>
            <person name="Makela M.R."/>
            <person name="Granchi Z."/>
            <person name="Peng M."/>
            <person name="De Vries R.P."/>
            <person name="Grigoriev I."/>
            <person name="Riley R."/>
            <person name="Hilden K."/>
        </authorList>
    </citation>
    <scope>NUCLEOTIDE SEQUENCE [LARGE SCALE GENOMIC DNA]</scope>
    <source>
        <strain evidence="1 2">FBCC735</strain>
    </source>
</reference>
<comment type="caution">
    <text evidence="1">The sequence shown here is derived from an EMBL/GenBank/DDBJ whole genome shotgun (WGS) entry which is preliminary data.</text>
</comment>
<keyword evidence="2" id="KW-1185">Reference proteome</keyword>
<evidence type="ECO:0008006" key="3">
    <source>
        <dbReference type="Google" id="ProtNLM"/>
    </source>
</evidence>
<dbReference type="Gene3D" id="3.10.10.10">
    <property type="entry name" value="HIV Type 1 Reverse Transcriptase, subunit A, domain 1"/>
    <property type="match status" value="1"/>
</dbReference>
<dbReference type="CDD" id="cd00303">
    <property type="entry name" value="retropepsin_like"/>
    <property type="match status" value="1"/>
</dbReference>
<dbReference type="InterPro" id="IPR021109">
    <property type="entry name" value="Peptidase_aspartic_dom_sf"/>
</dbReference>
<sequence length="670" mass="74084">MSNVEAEVRATSKGPPILCDGKITPSALNKWELGCMQYFQEKDIEEDKMVRRAGGGIANEVVRDWYINDYERHNSMTWDAFLAAVRSRFLPKGWASSIRSQIISTRQAHDQSFDDFSFELEKLNAHLRSTGFRFTDDALRVIMAANVIEDLRVVIKEEAIVTLEDYVEWKDAVSSADYRRLRMRDLVNRTVNARTSVTAKAASASKTITLTTRTFVAGTSSSSRVNLPRLTDDKKKLLNDHKGCYKCHRFYQSHTSGSCPNGYPDAAKYTALSSRDTSNAKAVKEGGKPKAIAAITDKTSPEDEHIIAAVSAAPSPLAATTGILGSGSDSDDSVSPFFAKHTTLSASILSPSSLDTTFAMLIDSGSAAVLIQHDTVEKAGLRLRDLPEPYQLGNAWGTGQDEAKSWVKLRLALPSSAWESVSCRAIVVDSLCTPVLLGKPFLLTNRIVEDHAAGTLVSMLSGTDLLRPPIAKPPLQPITQEECKAARLVLAVEAAEKAQKPLDNKRMKHQHFLRELNSHIQLRRISHDAAASDGAAHLVGTVRAGAEARAKSLAFAETLEDENLNMKARFKDLFLKDIPHINQLPTNVYHRFILKDPNLAIARRQYSCPKKYREVWKQLLEQHISAGRLRASDSPYASPAFLIPKSDPNTLPRWVNDYRVLNANTVPDSH</sequence>
<accession>A0A1M2VGU0</accession>
<dbReference type="Gene3D" id="2.40.70.10">
    <property type="entry name" value="Acid Proteases"/>
    <property type="match status" value="1"/>
</dbReference>
<gene>
    <name evidence="1" type="ORF">TRAPUB_2361</name>
</gene>